<dbReference type="AlphaFoldDB" id="A0A7X0VSC0"/>
<reference evidence="1 2" key="1">
    <citation type="submission" date="2020-08" db="EMBL/GenBank/DDBJ databases">
        <title>Clostridia isolated from Swiss meat.</title>
        <authorList>
            <person name="Wambui J."/>
            <person name="Stevens M.J.A."/>
            <person name="Stephan R."/>
        </authorList>
    </citation>
    <scope>NUCLEOTIDE SEQUENCE [LARGE SCALE GENOMIC DNA]</scope>
    <source>
        <strain evidence="1 2">CM001</strain>
    </source>
</reference>
<evidence type="ECO:0008006" key="3">
    <source>
        <dbReference type="Google" id="ProtNLM"/>
    </source>
</evidence>
<proteinExistence type="predicted"/>
<dbReference type="EMBL" id="JACKWY010000003">
    <property type="protein sequence ID" value="MBB6714406.1"/>
    <property type="molecule type" value="Genomic_DNA"/>
</dbReference>
<evidence type="ECO:0000313" key="2">
    <source>
        <dbReference type="Proteomes" id="UP000585258"/>
    </source>
</evidence>
<accession>A0A7X0VSC0</accession>
<gene>
    <name evidence="1" type="ORF">H7E68_06640</name>
</gene>
<evidence type="ECO:0000313" key="1">
    <source>
        <dbReference type="EMBL" id="MBB6714406.1"/>
    </source>
</evidence>
<organism evidence="1 2">
    <name type="scientific">Clostridium gasigenes</name>
    <dbReference type="NCBI Taxonomy" id="94869"/>
    <lineage>
        <taxon>Bacteria</taxon>
        <taxon>Bacillati</taxon>
        <taxon>Bacillota</taxon>
        <taxon>Clostridia</taxon>
        <taxon>Eubacteriales</taxon>
        <taxon>Clostridiaceae</taxon>
        <taxon>Clostridium</taxon>
    </lineage>
</organism>
<dbReference type="Proteomes" id="UP000585258">
    <property type="component" value="Unassembled WGS sequence"/>
</dbReference>
<name>A0A7X0VSC0_9CLOT</name>
<comment type="caution">
    <text evidence="1">The sequence shown here is derived from an EMBL/GenBank/DDBJ whole genome shotgun (WGS) entry which is preliminary data.</text>
</comment>
<sequence>MFPNIEDYDRTDIRQLGLYAWKFDLVALRQLIEFNNDGLNLKISDLCNEAIIANEIGDYRRHCDLTMETMSFHKIEPWMFQSTFLSLYSVVEASLDRHCDICRKRFNLSVRKEDLKDKGIVRAVGYLEKVVEVEKITSDNRWAKMLNLNKLRNDIIHRSGIVENPKNIILYKYEFNIEVVDGKIYINYENMITIYEHIERFVEFVFLRDCKDKNRNFKI</sequence>
<protein>
    <recommendedName>
        <fullName evidence="3">RiboL-PSP-HEPN domain-containing protein</fullName>
    </recommendedName>
</protein>
<dbReference type="RefSeq" id="WP_185164002.1">
    <property type="nucleotide sequence ID" value="NZ_JACKWY010000003.1"/>
</dbReference>